<dbReference type="EMBL" id="JAAGNA010000790">
    <property type="protein sequence ID" value="NEC51328.1"/>
    <property type="molecule type" value="Genomic_DNA"/>
</dbReference>
<dbReference type="PANTHER" id="PTHR34069:SF2">
    <property type="entry name" value="BETA-KETOACYL-[ACYL-CARRIER-PROTEIN] SYNTHASE III"/>
    <property type="match status" value="1"/>
</dbReference>
<dbReference type="Proteomes" id="UP000471745">
    <property type="component" value="Unassembled WGS sequence"/>
</dbReference>
<dbReference type="InterPro" id="IPR013747">
    <property type="entry name" value="ACP_syn_III_C"/>
</dbReference>
<organism evidence="5 6">
    <name type="scientific">Actinospica acidiphila</name>
    <dbReference type="NCBI Taxonomy" id="304899"/>
    <lineage>
        <taxon>Bacteria</taxon>
        <taxon>Bacillati</taxon>
        <taxon>Actinomycetota</taxon>
        <taxon>Actinomycetes</taxon>
        <taxon>Catenulisporales</taxon>
        <taxon>Actinospicaceae</taxon>
        <taxon>Actinospica</taxon>
    </lineage>
</organism>
<dbReference type="SUPFAM" id="SSF53901">
    <property type="entry name" value="Thiolase-like"/>
    <property type="match status" value="1"/>
</dbReference>
<protein>
    <submittedName>
        <fullName evidence="5">3-oxoacyl-ACP synthase</fullName>
    </submittedName>
</protein>
<dbReference type="CDD" id="cd00827">
    <property type="entry name" value="init_cond_enzymes"/>
    <property type="match status" value="1"/>
</dbReference>
<keyword evidence="2" id="KW-0012">Acyltransferase</keyword>
<dbReference type="InterPro" id="IPR016039">
    <property type="entry name" value="Thiolase-like"/>
</dbReference>
<evidence type="ECO:0000259" key="4">
    <source>
        <dbReference type="Pfam" id="PF08545"/>
    </source>
</evidence>
<feature type="domain" description="Beta-ketoacyl-[acyl-carrier-protein] synthase III N-terminal" evidence="4">
    <location>
        <begin position="111"/>
        <end position="189"/>
    </location>
</feature>
<dbReference type="PANTHER" id="PTHR34069">
    <property type="entry name" value="3-OXOACYL-[ACYL-CARRIER-PROTEIN] SYNTHASE 3"/>
    <property type="match status" value="1"/>
</dbReference>
<keyword evidence="6" id="KW-1185">Reference proteome</keyword>
<dbReference type="InterPro" id="IPR013751">
    <property type="entry name" value="ACP_syn_III_N"/>
</dbReference>
<dbReference type="Gene3D" id="3.40.47.10">
    <property type="match status" value="2"/>
</dbReference>
<dbReference type="Pfam" id="PF08541">
    <property type="entry name" value="ACP_syn_III_C"/>
    <property type="match status" value="1"/>
</dbReference>
<evidence type="ECO:0000313" key="5">
    <source>
        <dbReference type="EMBL" id="NEC51328.1"/>
    </source>
</evidence>
<evidence type="ECO:0000256" key="1">
    <source>
        <dbReference type="ARBA" id="ARBA00022679"/>
    </source>
</evidence>
<accession>A0A9X5CNF6</accession>
<comment type="caution">
    <text evidence="5">The sequence shown here is derived from an EMBL/GenBank/DDBJ whole genome shotgun (WGS) entry which is preliminary data.</text>
</comment>
<sequence>MRWENLYVAGTGSALPSRIETAEAAVAAGRYTDRARAVSGYRAVRVAAEDEPGPVLAARAGRQALERSGLRPEDVGLVLHAYSGHQGRDVWSPASYVEQEVLGGGGAPAYEVRQGCNGGLSALELAASHLTARPGSKAALITSGDAFHLPYLDRWNTDEQMVYGDGGGAAVLSTGGGIARILATASVSDSSLEVMDRGLGPWTRAPFEGGRAVDLRARKRDYFEAAENDFAFEEVLARLQKGSSAAVDEALSDAGRDLASVRWCVHTTFPEPIAQSAVRGPLGFTREATPYDWLLEHGQLGAGDQLVGLHHLVETGAPEPGDLLLAYGVGAGHVWTVAVLEFTPQLRP</sequence>
<evidence type="ECO:0000313" key="6">
    <source>
        <dbReference type="Proteomes" id="UP000471745"/>
    </source>
</evidence>
<gene>
    <name evidence="5" type="ORF">G3I18_22595</name>
</gene>
<dbReference type="GO" id="GO:0004315">
    <property type="term" value="F:3-oxoacyl-[acyl-carrier-protein] synthase activity"/>
    <property type="evidence" value="ECO:0007669"/>
    <property type="project" value="InterPro"/>
</dbReference>
<evidence type="ECO:0000256" key="2">
    <source>
        <dbReference type="ARBA" id="ARBA00023315"/>
    </source>
</evidence>
<dbReference type="GO" id="GO:0006633">
    <property type="term" value="P:fatty acid biosynthetic process"/>
    <property type="evidence" value="ECO:0007669"/>
    <property type="project" value="InterPro"/>
</dbReference>
<feature type="domain" description="Beta-ketoacyl-[acyl-carrier-protein] synthase III C-terminal" evidence="3">
    <location>
        <begin position="251"/>
        <end position="341"/>
    </location>
</feature>
<proteinExistence type="predicted"/>
<keyword evidence="1" id="KW-0808">Transferase</keyword>
<dbReference type="AlphaFoldDB" id="A0A9X5CNF6"/>
<dbReference type="Pfam" id="PF08545">
    <property type="entry name" value="ACP_syn_III"/>
    <property type="match status" value="1"/>
</dbReference>
<dbReference type="RefSeq" id="WP_163090146.1">
    <property type="nucleotide sequence ID" value="NZ_JAAGNA010000790.1"/>
</dbReference>
<evidence type="ECO:0000259" key="3">
    <source>
        <dbReference type="Pfam" id="PF08541"/>
    </source>
</evidence>
<name>A0A9X5CNF6_9ACTN</name>
<reference evidence="5 6" key="1">
    <citation type="submission" date="2020-01" db="EMBL/GenBank/DDBJ databases">
        <title>Insect and environment-associated Actinomycetes.</title>
        <authorList>
            <person name="Currrie C."/>
            <person name="Chevrette M."/>
            <person name="Carlson C."/>
            <person name="Stubbendieck R."/>
            <person name="Wendt-Pienkowski E."/>
        </authorList>
    </citation>
    <scope>NUCLEOTIDE SEQUENCE [LARGE SCALE GENOMIC DNA]</scope>
    <source>
        <strain evidence="5 6">SID8189</strain>
    </source>
</reference>
<dbReference type="GO" id="GO:0044550">
    <property type="term" value="P:secondary metabolite biosynthetic process"/>
    <property type="evidence" value="ECO:0007669"/>
    <property type="project" value="TreeGrafter"/>
</dbReference>